<accession>A0A8H7XX61</accession>
<dbReference type="InterPro" id="IPR036291">
    <property type="entry name" value="NAD(P)-bd_dom_sf"/>
</dbReference>
<dbReference type="InterPro" id="IPR013154">
    <property type="entry name" value="ADH-like_N"/>
</dbReference>
<evidence type="ECO:0000313" key="2">
    <source>
        <dbReference type="EMBL" id="KAG5167278.1"/>
    </source>
</evidence>
<dbReference type="CDD" id="cd08249">
    <property type="entry name" value="enoyl_reductase_like"/>
    <property type="match status" value="1"/>
</dbReference>
<reference evidence="2" key="1">
    <citation type="submission" date="2021-02" db="EMBL/GenBank/DDBJ databases">
        <title>Psilocybe cubensis genome.</title>
        <authorList>
            <person name="Mckernan K.J."/>
            <person name="Crawford S."/>
            <person name="Trippe A."/>
            <person name="Kane L.T."/>
            <person name="Mclaughlin S."/>
        </authorList>
    </citation>
    <scope>NUCLEOTIDE SEQUENCE [LARGE SCALE GENOMIC DNA]</scope>
    <source>
        <strain evidence="2">MGC-MH-2018</strain>
    </source>
</reference>
<dbReference type="Pfam" id="PF00107">
    <property type="entry name" value="ADH_zinc_N"/>
    <property type="match status" value="1"/>
</dbReference>
<dbReference type="SUPFAM" id="SSF50129">
    <property type="entry name" value="GroES-like"/>
    <property type="match status" value="1"/>
</dbReference>
<dbReference type="PANTHER" id="PTHR45348">
    <property type="entry name" value="HYPOTHETICAL OXIDOREDUCTASE (EUROFUNG)"/>
    <property type="match status" value="1"/>
</dbReference>
<protein>
    <recommendedName>
        <fullName evidence="1">Enoyl reductase (ER) domain-containing protein</fullName>
    </recommendedName>
</protein>
<dbReference type="EMBL" id="JAFIQS010000007">
    <property type="protein sequence ID" value="KAG5167278.1"/>
    <property type="molecule type" value="Genomic_DNA"/>
</dbReference>
<dbReference type="Pfam" id="PF08240">
    <property type="entry name" value="ADH_N"/>
    <property type="match status" value="1"/>
</dbReference>
<evidence type="ECO:0000259" key="1">
    <source>
        <dbReference type="SMART" id="SM00829"/>
    </source>
</evidence>
<dbReference type="InterPro" id="IPR047122">
    <property type="entry name" value="Trans-enoyl_RdTase-like"/>
</dbReference>
<dbReference type="OrthoDB" id="3233595at2759"/>
<sequence>MSSYPNQHLAAILPKQGGPLEITYRPTPAPGPNDLLINVKAIAINPVDWEQRHHGVTIAAYPAIIGSDIAGYVEAVGSNVPADAPQVGARVAAFAPSYLFGCAPDYGAFQERVIVPASFVTPIPDTLKFNEATLLPLGVLTAWAGFYQAGIAFGTKYTPADKKGVLIWGGSSSVGSNAIQIAKSFGFKVYVTASVKHHSYLSTLGADRLFDYKDPNVVDNIVRAVKEDGVVIQVGYDAVGQLKECQQILQKTKAEGPARLASAVPLTEDSPKAEGVVVKFVEAEGDATKIQELIHFVYRIWLKEKLEKGEYSPSPRMHIVEGGLKALNSALDEWKKGVSAVKIVVEVS</sequence>
<dbReference type="SMART" id="SM00829">
    <property type="entry name" value="PKS_ER"/>
    <property type="match status" value="1"/>
</dbReference>
<dbReference type="PANTHER" id="PTHR45348:SF3">
    <property type="entry name" value="ENOYL REDUCTASE (ER) DOMAIN-CONTAINING PROTEIN"/>
    <property type="match status" value="1"/>
</dbReference>
<dbReference type="SUPFAM" id="SSF51735">
    <property type="entry name" value="NAD(P)-binding Rossmann-fold domains"/>
    <property type="match status" value="1"/>
</dbReference>
<dbReference type="InterPro" id="IPR011032">
    <property type="entry name" value="GroES-like_sf"/>
</dbReference>
<feature type="domain" description="Enoyl reductase (ER)" evidence="1">
    <location>
        <begin position="17"/>
        <end position="345"/>
    </location>
</feature>
<comment type="caution">
    <text evidence="2">The sequence shown here is derived from an EMBL/GenBank/DDBJ whole genome shotgun (WGS) entry which is preliminary data.</text>
</comment>
<dbReference type="GO" id="GO:0016651">
    <property type="term" value="F:oxidoreductase activity, acting on NAD(P)H"/>
    <property type="evidence" value="ECO:0007669"/>
    <property type="project" value="InterPro"/>
</dbReference>
<dbReference type="InterPro" id="IPR020843">
    <property type="entry name" value="ER"/>
</dbReference>
<name>A0A8H7XX61_PSICU</name>
<dbReference type="Gene3D" id="3.40.50.720">
    <property type="entry name" value="NAD(P)-binding Rossmann-like Domain"/>
    <property type="match status" value="1"/>
</dbReference>
<gene>
    <name evidence="2" type="ORF">JR316_007625</name>
</gene>
<dbReference type="Gene3D" id="3.90.180.10">
    <property type="entry name" value="Medium-chain alcohol dehydrogenases, catalytic domain"/>
    <property type="match status" value="1"/>
</dbReference>
<proteinExistence type="predicted"/>
<organism evidence="2">
    <name type="scientific">Psilocybe cubensis</name>
    <name type="common">Psychedelic mushroom</name>
    <name type="synonym">Stropharia cubensis</name>
    <dbReference type="NCBI Taxonomy" id="181762"/>
    <lineage>
        <taxon>Eukaryota</taxon>
        <taxon>Fungi</taxon>
        <taxon>Dikarya</taxon>
        <taxon>Basidiomycota</taxon>
        <taxon>Agaricomycotina</taxon>
        <taxon>Agaricomycetes</taxon>
        <taxon>Agaricomycetidae</taxon>
        <taxon>Agaricales</taxon>
        <taxon>Agaricineae</taxon>
        <taxon>Strophariaceae</taxon>
        <taxon>Psilocybe</taxon>
    </lineage>
</organism>
<dbReference type="AlphaFoldDB" id="A0A8H7XX61"/>
<dbReference type="InterPro" id="IPR013149">
    <property type="entry name" value="ADH-like_C"/>
</dbReference>